<sequence>MQDRKPARGKKTALCGIGTRSC</sequence>
<evidence type="ECO:0000313" key="1">
    <source>
        <dbReference type="Proteomes" id="UP000025227"/>
    </source>
</evidence>
<name>A0A7I4Y4X5_HAECO</name>
<organism evidence="1 2">
    <name type="scientific">Haemonchus contortus</name>
    <name type="common">Barber pole worm</name>
    <dbReference type="NCBI Taxonomy" id="6289"/>
    <lineage>
        <taxon>Eukaryota</taxon>
        <taxon>Metazoa</taxon>
        <taxon>Ecdysozoa</taxon>
        <taxon>Nematoda</taxon>
        <taxon>Chromadorea</taxon>
        <taxon>Rhabditida</taxon>
        <taxon>Rhabditina</taxon>
        <taxon>Rhabditomorpha</taxon>
        <taxon>Strongyloidea</taxon>
        <taxon>Trichostrongylidae</taxon>
        <taxon>Haemonchus</taxon>
    </lineage>
</organism>
<protein>
    <submittedName>
        <fullName evidence="2">Uncharacterized protein</fullName>
    </submittedName>
</protein>
<keyword evidence="1" id="KW-1185">Reference proteome</keyword>
<dbReference type="AlphaFoldDB" id="A0A7I4Y4X5"/>
<accession>A0A7I4Y4X5</accession>
<dbReference type="WBParaSite" id="HCON_00048735-00001">
    <property type="protein sequence ID" value="HCON_00048735-00001"/>
    <property type="gene ID" value="HCON_00048735"/>
</dbReference>
<proteinExistence type="predicted"/>
<dbReference type="Proteomes" id="UP000025227">
    <property type="component" value="Unplaced"/>
</dbReference>
<reference evidence="2" key="1">
    <citation type="submission" date="2020-12" db="UniProtKB">
        <authorList>
            <consortium name="WormBaseParasite"/>
        </authorList>
    </citation>
    <scope>IDENTIFICATION</scope>
    <source>
        <strain evidence="2">MHco3</strain>
    </source>
</reference>
<evidence type="ECO:0000313" key="2">
    <source>
        <dbReference type="WBParaSite" id="HCON_00048735-00001"/>
    </source>
</evidence>